<gene>
    <name evidence="1" type="ORF">SAMN04487931_1285</name>
</gene>
<name>A0A1H2KAR8_9BACT</name>
<evidence type="ECO:0000313" key="2">
    <source>
        <dbReference type="Proteomes" id="UP000199608"/>
    </source>
</evidence>
<reference evidence="2" key="1">
    <citation type="submission" date="2016-10" db="EMBL/GenBank/DDBJ databases">
        <authorList>
            <person name="Varghese N."/>
            <person name="Submissions S."/>
        </authorList>
    </citation>
    <scope>NUCLEOTIDE SEQUENCE [LARGE SCALE GENOMIC DNA]</scope>
    <source>
        <strain evidence="2">DSM 3384</strain>
    </source>
</reference>
<dbReference type="Proteomes" id="UP000199608">
    <property type="component" value="Unassembled WGS sequence"/>
</dbReference>
<dbReference type="AlphaFoldDB" id="A0A1H2KAR8"/>
<keyword evidence="2" id="KW-1185">Reference proteome</keyword>
<sequence length="60" mass="7333">MIKSPQPLFFSGTVFRGGYKWFCYEFFEFNGIYEKGQTLVDKIEFLFYEWIHFQSNMILI</sequence>
<organism evidence="1 2">
    <name type="scientific">Desulfobacula phenolica</name>
    <dbReference type="NCBI Taxonomy" id="90732"/>
    <lineage>
        <taxon>Bacteria</taxon>
        <taxon>Pseudomonadati</taxon>
        <taxon>Thermodesulfobacteriota</taxon>
        <taxon>Desulfobacteria</taxon>
        <taxon>Desulfobacterales</taxon>
        <taxon>Desulfobacteraceae</taxon>
        <taxon>Desulfobacula</taxon>
    </lineage>
</organism>
<evidence type="ECO:0000313" key="1">
    <source>
        <dbReference type="EMBL" id="SDU65837.1"/>
    </source>
</evidence>
<protein>
    <submittedName>
        <fullName evidence="1">Uncharacterized protein</fullName>
    </submittedName>
</protein>
<accession>A0A1H2KAR8</accession>
<dbReference type="EMBL" id="FNLL01000028">
    <property type="protein sequence ID" value="SDU65837.1"/>
    <property type="molecule type" value="Genomic_DNA"/>
</dbReference>
<proteinExistence type="predicted"/>